<dbReference type="Proteomes" id="UP000019364">
    <property type="component" value="Unassembled WGS sequence"/>
</dbReference>
<evidence type="ECO:0000259" key="4">
    <source>
        <dbReference type="SMART" id="SM00854"/>
    </source>
</evidence>
<evidence type="ECO:0000256" key="1">
    <source>
        <dbReference type="ARBA" id="ARBA00005662"/>
    </source>
</evidence>
<feature type="compositionally biased region" description="Basic and acidic residues" evidence="2">
    <location>
        <begin position="106"/>
        <end position="122"/>
    </location>
</feature>
<evidence type="ECO:0000256" key="2">
    <source>
        <dbReference type="SAM" id="MobiDB-lite"/>
    </source>
</evidence>
<evidence type="ECO:0000313" key="5">
    <source>
        <dbReference type="EMBL" id="GAF06464.1"/>
    </source>
</evidence>
<dbReference type="Pfam" id="PF09587">
    <property type="entry name" value="PGA_cap"/>
    <property type="match status" value="1"/>
</dbReference>
<reference evidence="5 6" key="1">
    <citation type="journal article" date="2014" name="Genome Announc.">
        <title>Draft Genome Sequence of Paenibacillus pini JCM 16418T, Isolated from the Rhizosphere of Pine Tree.</title>
        <authorList>
            <person name="Yuki M."/>
            <person name="Oshima K."/>
            <person name="Suda W."/>
            <person name="Oshida Y."/>
            <person name="Kitamura K."/>
            <person name="Iida Y."/>
            <person name="Hattori M."/>
            <person name="Ohkuma M."/>
        </authorList>
    </citation>
    <scope>NUCLEOTIDE SEQUENCE [LARGE SCALE GENOMIC DNA]</scope>
    <source>
        <strain evidence="5 6">JCM 16418</strain>
    </source>
</reference>
<dbReference type="SUPFAM" id="SSF56300">
    <property type="entry name" value="Metallo-dependent phosphatases"/>
    <property type="match status" value="1"/>
</dbReference>
<gene>
    <name evidence="5" type="ORF">JCM16418_420</name>
</gene>
<dbReference type="eggNOG" id="COG2843">
    <property type="taxonomic scope" value="Bacteria"/>
</dbReference>
<evidence type="ECO:0000256" key="3">
    <source>
        <dbReference type="SAM" id="Phobius"/>
    </source>
</evidence>
<dbReference type="PANTHER" id="PTHR33393">
    <property type="entry name" value="POLYGLUTAMINE SYNTHESIS ACCESSORY PROTEIN RV0574C-RELATED"/>
    <property type="match status" value="1"/>
</dbReference>
<feature type="compositionally biased region" description="Polar residues" evidence="2">
    <location>
        <begin position="147"/>
        <end position="162"/>
    </location>
</feature>
<organism evidence="5 6">
    <name type="scientific">Paenibacillus pini JCM 16418</name>
    <dbReference type="NCBI Taxonomy" id="1236976"/>
    <lineage>
        <taxon>Bacteria</taxon>
        <taxon>Bacillati</taxon>
        <taxon>Bacillota</taxon>
        <taxon>Bacilli</taxon>
        <taxon>Bacillales</taxon>
        <taxon>Paenibacillaceae</taxon>
        <taxon>Paenibacillus</taxon>
    </lineage>
</organism>
<sequence>MYPPRSQKNRSDKKAVKKKFGRLWITFNTCLVAMIIILISFYFLSENKNTKVALPAEDDKSISDQMSQKKEPANSAGTSEDIPSVSPSEPEGHKQTEAVQPTVNKPETEKKNEAPVEKDKVASKTNKGSKTNIDVSSNKTEEKDNSSKASTTGSTTDGKSLISSGPEKKVLIQFAGDMIFSGKVEDQLEKNGYSYPFDKLGNLFQKDDLTLANLETPVTTRGVGAKNKQFVFKSSPLALDALHAAGMDVVNLANNHILDQGIEGLLDTISYLDSSGIKYVGAGKNKKSAYEPEYVNRNGITIAVLGFTRVSPETSWFAGSSNPGVAQLYEPSQALKSVAEARKKADLVIVMTHWGIERSLKPNDNQQMLAHSLVDAGADLIIGGHPHVLQGMEQYKGKWIAYSTGNFIFTKSSTPATWKTAVFQARCSTKTGCGLKMIPYKAELGQPVPMQQQEGQQLLREMQGLSIGGVRIAPDGTISAK</sequence>
<comment type="similarity">
    <text evidence="1">Belongs to the CapA family.</text>
</comment>
<dbReference type="InterPro" id="IPR029052">
    <property type="entry name" value="Metallo-depent_PP-like"/>
</dbReference>
<keyword evidence="3" id="KW-1133">Transmembrane helix</keyword>
<accession>W7YVP2</accession>
<comment type="caution">
    <text evidence="5">The sequence shown here is derived from an EMBL/GenBank/DDBJ whole genome shotgun (WGS) entry which is preliminary data.</text>
</comment>
<name>W7YVP2_9BACL</name>
<feature type="compositionally biased region" description="Polar residues" evidence="2">
    <location>
        <begin position="123"/>
        <end position="138"/>
    </location>
</feature>
<proteinExistence type="inferred from homology"/>
<dbReference type="SMART" id="SM00854">
    <property type="entry name" value="PGA_cap"/>
    <property type="match status" value="1"/>
</dbReference>
<keyword evidence="3" id="KW-0812">Transmembrane</keyword>
<dbReference type="PANTHER" id="PTHR33393:SF13">
    <property type="entry name" value="PGA BIOSYNTHESIS PROTEIN CAPA"/>
    <property type="match status" value="1"/>
</dbReference>
<evidence type="ECO:0000313" key="6">
    <source>
        <dbReference type="Proteomes" id="UP000019364"/>
    </source>
</evidence>
<protein>
    <submittedName>
        <fullName evidence="5">Capsule biosynthesis protein</fullName>
    </submittedName>
</protein>
<dbReference type="EMBL" id="BAVZ01000001">
    <property type="protein sequence ID" value="GAF06464.1"/>
    <property type="molecule type" value="Genomic_DNA"/>
</dbReference>
<dbReference type="OrthoDB" id="9810906at2"/>
<keyword evidence="6" id="KW-1185">Reference proteome</keyword>
<dbReference type="InterPro" id="IPR052169">
    <property type="entry name" value="CW_Biosynth-Accessory"/>
</dbReference>
<dbReference type="Gene3D" id="3.60.21.10">
    <property type="match status" value="1"/>
</dbReference>
<feature type="transmembrane region" description="Helical" evidence="3">
    <location>
        <begin position="21"/>
        <end position="44"/>
    </location>
</feature>
<feature type="domain" description="Capsule synthesis protein CapA" evidence="4">
    <location>
        <begin position="171"/>
        <end position="411"/>
    </location>
</feature>
<dbReference type="AlphaFoldDB" id="W7YVP2"/>
<feature type="compositionally biased region" description="Basic and acidic residues" evidence="2">
    <location>
        <begin position="58"/>
        <end position="72"/>
    </location>
</feature>
<dbReference type="CDD" id="cd07381">
    <property type="entry name" value="MPP_CapA"/>
    <property type="match status" value="1"/>
</dbReference>
<keyword evidence="3" id="KW-0472">Membrane</keyword>
<dbReference type="InterPro" id="IPR019079">
    <property type="entry name" value="Capsule_synth_CapA"/>
</dbReference>
<dbReference type="STRING" id="1236976.JCM16418_420"/>
<feature type="region of interest" description="Disordered" evidence="2">
    <location>
        <begin position="58"/>
        <end position="162"/>
    </location>
</feature>